<name>M1DGH3_SOLTU</name>
<dbReference type="Gramene" id="PGSC0003DMT400088677">
    <property type="protein sequence ID" value="PGSC0003DMT400088677"/>
    <property type="gene ID" value="PGSC0003DMG400038248"/>
</dbReference>
<evidence type="ECO:0000313" key="2">
    <source>
        <dbReference type="Proteomes" id="UP000011115"/>
    </source>
</evidence>
<accession>M1DGH3</accession>
<dbReference type="InParanoid" id="M1DGH3"/>
<sequence length="147" mass="16776">MQVLAMTASHGLWMEPQTVCVVRGWPCLRWSIGSGPRPELRTVGQTTVCGSRIKVRLFDSQRQSTRTNGRFQVCEPQLVNLIESGFHVQGITEYHLIRRSGIKSSPCTLSLWEICIRIAILIRRITFFNRVRRTSLVETSAMHCQFG</sequence>
<dbReference type="PaxDb" id="4113-PGSC0003DMT400088677"/>
<dbReference type="AlphaFoldDB" id="M1DGH3"/>
<reference evidence="1" key="2">
    <citation type="submission" date="2015-06" db="UniProtKB">
        <authorList>
            <consortium name="EnsemblPlants"/>
        </authorList>
    </citation>
    <scope>IDENTIFICATION</scope>
    <source>
        <strain evidence="1">DM1-3 516 R44</strain>
    </source>
</reference>
<proteinExistence type="predicted"/>
<reference evidence="2" key="1">
    <citation type="journal article" date="2011" name="Nature">
        <title>Genome sequence and analysis of the tuber crop potato.</title>
        <authorList>
            <consortium name="The Potato Genome Sequencing Consortium"/>
        </authorList>
    </citation>
    <scope>NUCLEOTIDE SEQUENCE [LARGE SCALE GENOMIC DNA]</scope>
    <source>
        <strain evidence="2">cv. DM1-3 516 R44</strain>
    </source>
</reference>
<keyword evidence="2" id="KW-1185">Reference proteome</keyword>
<organism evidence="1 2">
    <name type="scientific">Solanum tuberosum</name>
    <name type="common">Potato</name>
    <dbReference type="NCBI Taxonomy" id="4113"/>
    <lineage>
        <taxon>Eukaryota</taxon>
        <taxon>Viridiplantae</taxon>
        <taxon>Streptophyta</taxon>
        <taxon>Embryophyta</taxon>
        <taxon>Tracheophyta</taxon>
        <taxon>Spermatophyta</taxon>
        <taxon>Magnoliopsida</taxon>
        <taxon>eudicotyledons</taxon>
        <taxon>Gunneridae</taxon>
        <taxon>Pentapetalae</taxon>
        <taxon>asterids</taxon>
        <taxon>lamiids</taxon>
        <taxon>Solanales</taxon>
        <taxon>Solanaceae</taxon>
        <taxon>Solanoideae</taxon>
        <taxon>Solaneae</taxon>
        <taxon>Solanum</taxon>
    </lineage>
</organism>
<dbReference type="HOGENOM" id="CLU_1771360_0_0_1"/>
<evidence type="ECO:0000313" key="1">
    <source>
        <dbReference type="EnsemblPlants" id="PGSC0003DMT400088677"/>
    </source>
</evidence>
<dbReference type="Proteomes" id="UP000011115">
    <property type="component" value="Unassembled WGS sequence"/>
</dbReference>
<dbReference type="EnsemblPlants" id="PGSC0003DMT400088677">
    <property type="protein sequence ID" value="PGSC0003DMT400088677"/>
    <property type="gene ID" value="PGSC0003DMG400038248"/>
</dbReference>
<protein>
    <submittedName>
        <fullName evidence="1">Uncharacterized protein</fullName>
    </submittedName>
</protein>